<sequence>MACLSSLIVLFLQVQKRRIYDITNVLEGIRLIEKTSKSHIRWKRSEASGLQRVDDRGAIQELQAEVEGLYAEEYRIDETIKEKQDLIRALAEDENFKKKLYLTAEDILTLPCFQDETVIAIKAPRTSYIEVPGPDQDNESSGEYKMIVRSHMGPIDLYLLSCVFCFSCMDIHMVPILFNFSILVTFVFKFCQKYHSSEQQGDQNFSLGSLNSTAIKEFGIQKIVPPNYNVNDDYWFRSNPEICITDLWGKE</sequence>
<comment type="caution">
    <text evidence="8">The sequence shown here is derived from an EMBL/GenBank/DDBJ whole genome shotgun (WGS) entry which is preliminary data.</text>
</comment>
<dbReference type="GO" id="GO:0000981">
    <property type="term" value="F:DNA-binding transcription factor activity, RNA polymerase II-specific"/>
    <property type="evidence" value="ECO:0007669"/>
    <property type="project" value="TreeGrafter"/>
</dbReference>
<evidence type="ECO:0000256" key="6">
    <source>
        <dbReference type="RuleBase" id="RU003796"/>
    </source>
</evidence>
<evidence type="ECO:0000256" key="1">
    <source>
        <dbReference type="ARBA" id="ARBA00010940"/>
    </source>
</evidence>
<evidence type="ECO:0000256" key="3">
    <source>
        <dbReference type="ARBA" id="ARBA00023125"/>
    </source>
</evidence>
<feature type="domain" description="E2F/DP family winged-helix DNA-binding" evidence="7">
    <location>
        <begin position="1"/>
        <end position="44"/>
    </location>
</feature>
<evidence type="ECO:0000256" key="5">
    <source>
        <dbReference type="ARBA" id="ARBA00023306"/>
    </source>
</evidence>
<dbReference type="GO" id="GO:0046983">
    <property type="term" value="F:protein dimerization activity"/>
    <property type="evidence" value="ECO:0007669"/>
    <property type="project" value="InterPro"/>
</dbReference>
<dbReference type="CDD" id="cd14660">
    <property type="entry name" value="E2F_DD"/>
    <property type="match status" value="1"/>
</dbReference>
<dbReference type="InterPro" id="IPR037241">
    <property type="entry name" value="E2F-DP_heterodim"/>
</dbReference>
<dbReference type="InterPro" id="IPR015633">
    <property type="entry name" value="E2F"/>
</dbReference>
<accession>A0A978V6I5</accession>
<comment type="subcellular location">
    <subcellularLocation>
        <location evidence="6">Nucleus</location>
    </subcellularLocation>
</comment>
<comment type="similarity">
    <text evidence="1 6">Belongs to the E2F/DP family.</text>
</comment>
<dbReference type="Pfam" id="PF16421">
    <property type="entry name" value="E2F_CC-MB"/>
    <property type="match status" value="1"/>
</dbReference>
<evidence type="ECO:0000313" key="9">
    <source>
        <dbReference type="Proteomes" id="UP000813462"/>
    </source>
</evidence>
<dbReference type="GO" id="GO:0090575">
    <property type="term" value="C:RNA polymerase II transcription regulator complex"/>
    <property type="evidence" value="ECO:0007669"/>
    <property type="project" value="TreeGrafter"/>
</dbReference>
<evidence type="ECO:0000313" key="8">
    <source>
        <dbReference type="EMBL" id="KAH7523520.1"/>
    </source>
</evidence>
<keyword evidence="2 6" id="KW-0805">Transcription regulation</keyword>
<dbReference type="InterPro" id="IPR032198">
    <property type="entry name" value="E2F_CC-MB"/>
</dbReference>
<evidence type="ECO:0000259" key="7">
    <source>
        <dbReference type="SMART" id="SM01372"/>
    </source>
</evidence>
<dbReference type="SMART" id="SM01372">
    <property type="entry name" value="E2F_TDP"/>
    <property type="match status" value="1"/>
</dbReference>
<dbReference type="InterPro" id="IPR003316">
    <property type="entry name" value="E2F_WHTH_DNA-bd_dom"/>
</dbReference>
<dbReference type="EMBL" id="JAEACU010000006">
    <property type="protein sequence ID" value="KAH7523520.1"/>
    <property type="molecule type" value="Genomic_DNA"/>
</dbReference>
<dbReference type="SUPFAM" id="SSF144074">
    <property type="entry name" value="E2F-DP heterodimerization region"/>
    <property type="match status" value="1"/>
</dbReference>
<organism evidence="8 9">
    <name type="scientific">Ziziphus jujuba var. spinosa</name>
    <dbReference type="NCBI Taxonomy" id="714518"/>
    <lineage>
        <taxon>Eukaryota</taxon>
        <taxon>Viridiplantae</taxon>
        <taxon>Streptophyta</taxon>
        <taxon>Embryophyta</taxon>
        <taxon>Tracheophyta</taxon>
        <taxon>Spermatophyta</taxon>
        <taxon>Magnoliopsida</taxon>
        <taxon>eudicotyledons</taxon>
        <taxon>Gunneridae</taxon>
        <taxon>Pentapetalae</taxon>
        <taxon>rosids</taxon>
        <taxon>fabids</taxon>
        <taxon>Rosales</taxon>
        <taxon>Rhamnaceae</taxon>
        <taxon>Paliureae</taxon>
        <taxon>Ziziphus</taxon>
    </lineage>
</organism>
<dbReference type="Gene3D" id="1.10.10.10">
    <property type="entry name" value="Winged helix-like DNA-binding domain superfamily/Winged helix DNA-binding domain"/>
    <property type="match status" value="1"/>
</dbReference>
<dbReference type="PANTHER" id="PTHR12081:SF51">
    <property type="entry name" value="TRANSCRIPTION FACTOR E2FC"/>
    <property type="match status" value="1"/>
</dbReference>
<keyword evidence="4 6" id="KW-0804">Transcription</keyword>
<dbReference type="InterPro" id="IPR036388">
    <property type="entry name" value="WH-like_DNA-bd_sf"/>
</dbReference>
<keyword evidence="6" id="KW-0539">Nucleus</keyword>
<gene>
    <name evidence="8" type="ORF">FEM48_Zijuj06G0020100</name>
</gene>
<evidence type="ECO:0000256" key="2">
    <source>
        <dbReference type="ARBA" id="ARBA00023015"/>
    </source>
</evidence>
<dbReference type="Gene3D" id="6.10.250.540">
    <property type="match status" value="1"/>
</dbReference>
<name>A0A978V6I5_ZIZJJ</name>
<reference evidence="8" key="1">
    <citation type="journal article" date="2021" name="Front. Plant Sci.">
        <title>Chromosome-Scale Genome Assembly for Chinese Sour Jujube and Insights Into Its Genome Evolution and Domestication Signature.</title>
        <authorList>
            <person name="Shen L.-Y."/>
            <person name="Luo H."/>
            <person name="Wang X.-L."/>
            <person name="Wang X.-M."/>
            <person name="Qiu X.-J."/>
            <person name="Liu H."/>
            <person name="Zhou S.-S."/>
            <person name="Jia K.-H."/>
            <person name="Nie S."/>
            <person name="Bao Y.-T."/>
            <person name="Zhang R.-G."/>
            <person name="Yun Q.-Z."/>
            <person name="Chai Y.-H."/>
            <person name="Lu J.-Y."/>
            <person name="Li Y."/>
            <person name="Zhao S.-W."/>
            <person name="Mao J.-F."/>
            <person name="Jia S.-G."/>
            <person name="Mao Y.-M."/>
        </authorList>
    </citation>
    <scope>NUCLEOTIDE SEQUENCE</scope>
    <source>
        <strain evidence="8">AT0</strain>
        <tissue evidence="8">Leaf</tissue>
    </source>
</reference>
<dbReference type="PANTHER" id="PTHR12081">
    <property type="entry name" value="TRANSCRIPTION FACTOR E2F"/>
    <property type="match status" value="1"/>
</dbReference>
<dbReference type="Pfam" id="PF02319">
    <property type="entry name" value="WHD_E2F_TDP"/>
    <property type="match status" value="1"/>
</dbReference>
<evidence type="ECO:0000256" key="4">
    <source>
        <dbReference type="ARBA" id="ARBA00023163"/>
    </source>
</evidence>
<keyword evidence="3 6" id="KW-0238">DNA-binding</keyword>
<keyword evidence="5" id="KW-0131">Cell cycle</keyword>
<dbReference type="AlphaFoldDB" id="A0A978V6I5"/>
<protein>
    <recommendedName>
        <fullName evidence="7">E2F/DP family winged-helix DNA-binding domain-containing protein</fullName>
    </recommendedName>
</protein>
<proteinExistence type="inferred from homology"/>
<dbReference type="GO" id="GO:0000978">
    <property type="term" value="F:RNA polymerase II cis-regulatory region sequence-specific DNA binding"/>
    <property type="evidence" value="ECO:0007669"/>
    <property type="project" value="InterPro"/>
</dbReference>
<dbReference type="InterPro" id="IPR036390">
    <property type="entry name" value="WH_DNA-bd_sf"/>
</dbReference>
<dbReference type="Proteomes" id="UP000813462">
    <property type="component" value="Unassembled WGS sequence"/>
</dbReference>
<dbReference type="SUPFAM" id="SSF46785">
    <property type="entry name" value="Winged helix' DNA-binding domain"/>
    <property type="match status" value="1"/>
</dbReference>